<keyword evidence="7" id="KW-1185">Reference proteome</keyword>
<organism evidence="6 7">
    <name type="scientific">Mycena venus</name>
    <dbReference type="NCBI Taxonomy" id="2733690"/>
    <lineage>
        <taxon>Eukaryota</taxon>
        <taxon>Fungi</taxon>
        <taxon>Dikarya</taxon>
        <taxon>Basidiomycota</taxon>
        <taxon>Agaricomycotina</taxon>
        <taxon>Agaricomycetes</taxon>
        <taxon>Agaricomycetidae</taxon>
        <taxon>Agaricales</taxon>
        <taxon>Marasmiineae</taxon>
        <taxon>Mycenaceae</taxon>
        <taxon>Mycena</taxon>
    </lineage>
</organism>
<protein>
    <submittedName>
        <fullName evidence="6">MFS general substrate transporter</fullName>
    </submittedName>
</protein>
<feature type="transmembrane region" description="Helical" evidence="5">
    <location>
        <begin position="267"/>
        <end position="287"/>
    </location>
</feature>
<dbReference type="EMBL" id="JACAZI010000003">
    <property type="protein sequence ID" value="KAF7364730.1"/>
    <property type="molecule type" value="Genomic_DNA"/>
</dbReference>
<feature type="transmembrane region" description="Helical" evidence="5">
    <location>
        <begin position="82"/>
        <end position="98"/>
    </location>
</feature>
<feature type="transmembrane region" description="Helical" evidence="5">
    <location>
        <begin position="138"/>
        <end position="156"/>
    </location>
</feature>
<evidence type="ECO:0000256" key="5">
    <source>
        <dbReference type="SAM" id="Phobius"/>
    </source>
</evidence>
<evidence type="ECO:0000313" key="7">
    <source>
        <dbReference type="Proteomes" id="UP000620124"/>
    </source>
</evidence>
<name>A0A8H6YVQ6_9AGAR</name>
<dbReference type="SUPFAM" id="SSF103473">
    <property type="entry name" value="MFS general substrate transporter"/>
    <property type="match status" value="1"/>
</dbReference>
<dbReference type="AlphaFoldDB" id="A0A8H6YVQ6"/>
<feature type="transmembrane region" description="Helical" evidence="5">
    <location>
        <begin position="299"/>
        <end position="320"/>
    </location>
</feature>
<comment type="caution">
    <text evidence="6">The sequence shown here is derived from an EMBL/GenBank/DDBJ whole genome shotgun (WGS) entry which is preliminary data.</text>
</comment>
<accession>A0A8H6YVQ6</accession>
<dbReference type="InterPro" id="IPR011701">
    <property type="entry name" value="MFS"/>
</dbReference>
<proteinExistence type="predicted"/>
<dbReference type="OrthoDB" id="422206at2759"/>
<feature type="transmembrane region" description="Helical" evidence="5">
    <location>
        <begin position="332"/>
        <end position="354"/>
    </location>
</feature>
<keyword evidence="2 5" id="KW-0812">Transmembrane</keyword>
<reference evidence="6" key="1">
    <citation type="submission" date="2020-05" db="EMBL/GenBank/DDBJ databases">
        <title>Mycena genomes resolve the evolution of fungal bioluminescence.</title>
        <authorList>
            <person name="Tsai I.J."/>
        </authorList>
    </citation>
    <scope>NUCLEOTIDE SEQUENCE</scope>
    <source>
        <strain evidence="6">CCC161011</strain>
    </source>
</reference>
<dbReference type="InterPro" id="IPR036259">
    <property type="entry name" value="MFS_trans_sf"/>
</dbReference>
<feature type="transmembrane region" description="Helical" evidence="5">
    <location>
        <begin position="206"/>
        <end position="225"/>
    </location>
</feature>
<dbReference type="GO" id="GO:0016020">
    <property type="term" value="C:membrane"/>
    <property type="evidence" value="ECO:0007669"/>
    <property type="project" value="UniProtKB-SubCell"/>
</dbReference>
<keyword evidence="3 5" id="KW-1133">Transmembrane helix</keyword>
<feature type="transmembrane region" description="Helical" evidence="5">
    <location>
        <begin position="38"/>
        <end position="62"/>
    </location>
</feature>
<gene>
    <name evidence="6" type="ORF">MVEN_00342800</name>
</gene>
<dbReference type="Proteomes" id="UP000620124">
    <property type="component" value="Unassembled WGS sequence"/>
</dbReference>
<dbReference type="GO" id="GO:0022857">
    <property type="term" value="F:transmembrane transporter activity"/>
    <property type="evidence" value="ECO:0007669"/>
    <property type="project" value="InterPro"/>
</dbReference>
<dbReference type="PANTHER" id="PTHR10924">
    <property type="entry name" value="MAJOR FACILITATOR SUPERFAMILY PROTEIN-RELATED"/>
    <property type="match status" value="1"/>
</dbReference>
<feature type="transmembrane region" description="Helical" evidence="5">
    <location>
        <begin position="360"/>
        <end position="384"/>
    </location>
</feature>
<sequence>MDHVRPRRLSASTLAHQTTGCTSVDSLVWLGWKVTIPLIIGVSLILLQLVLNFVSAMAWAWFGPISNNMVAEFGITLDEVNWLGNSIACAYLPISLAIPEVIRRYGIRRCCDIGAAALIVSAWIRYAATAHSLSTRGAYALLIIGQLFAAIAQPIFQIIGPKFSETWFDLKGRTTATMIIGIANPIGGAVGQLLSPSVGDTRKSILVLGIIASVGAPFVLLISAAPPTPPTYSASQKAPGIFALVRVMLNKGRPTDGSMSVQERIDFAILTCVFGVLAAASNVFGFLNGEILHPVGYSAGVAGLMGATLILSGIAAAIVSAPLFDRVITFHLAIAAKILVPLIGASWLAFAWVVRPNNAGAVYALCAIIGIGSITMLPIALELACEVTRNADGSSALLWFACYGFVIVFILVEGALRAGPDASPPLNMHRALIFNGAVIMGICIAIFFLRGKQVRKQLDQEKLEESRTVGP</sequence>
<dbReference type="Gene3D" id="1.20.1250.20">
    <property type="entry name" value="MFS general substrate transporter like domains"/>
    <property type="match status" value="1"/>
</dbReference>
<feature type="transmembrane region" description="Helical" evidence="5">
    <location>
        <begin position="396"/>
        <end position="416"/>
    </location>
</feature>
<evidence type="ECO:0000256" key="3">
    <source>
        <dbReference type="ARBA" id="ARBA00022989"/>
    </source>
</evidence>
<dbReference type="Pfam" id="PF07690">
    <property type="entry name" value="MFS_1"/>
    <property type="match status" value="1"/>
</dbReference>
<keyword evidence="4 5" id="KW-0472">Membrane</keyword>
<evidence type="ECO:0000256" key="2">
    <source>
        <dbReference type="ARBA" id="ARBA00022692"/>
    </source>
</evidence>
<evidence type="ECO:0000256" key="4">
    <source>
        <dbReference type="ARBA" id="ARBA00023136"/>
    </source>
</evidence>
<evidence type="ECO:0000313" key="6">
    <source>
        <dbReference type="EMBL" id="KAF7364730.1"/>
    </source>
</evidence>
<dbReference type="PANTHER" id="PTHR10924:SF6">
    <property type="entry name" value="SOLUTE CARRIER FAMILY 49 MEMBER A3"/>
    <property type="match status" value="1"/>
</dbReference>
<feature type="transmembrane region" description="Helical" evidence="5">
    <location>
        <begin position="428"/>
        <end position="449"/>
    </location>
</feature>
<feature type="transmembrane region" description="Helical" evidence="5">
    <location>
        <begin position="176"/>
        <end position="194"/>
    </location>
</feature>
<dbReference type="InterPro" id="IPR049680">
    <property type="entry name" value="FLVCR1-2_SLC49-like"/>
</dbReference>
<evidence type="ECO:0000256" key="1">
    <source>
        <dbReference type="ARBA" id="ARBA00004141"/>
    </source>
</evidence>
<comment type="subcellular location">
    <subcellularLocation>
        <location evidence="1">Membrane</location>
        <topology evidence="1">Multi-pass membrane protein</topology>
    </subcellularLocation>
</comment>